<evidence type="ECO:0000256" key="3">
    <source>
        <dbReference type="SAM" id="SignalP"/>
    </source>
</evidence>
<organism evidence="4 5">
    <name type="scientific">Ceratodon purpureus</name>
    <name type="common">Fire moss</name>
    <name type="synonym">Dicranum purpureum</name>
    <dbReference type="NCBI Taxonomy" id="3225"/>
    <lineage>
        <taxon>Eukaryota</taxon>
        <taxon>Viridiplantae</taxon>
        <taxon>Streptophyta</taxon>
        <taxon>Embryophyta</taxon>
        <taxon>Bryophyta</taxon>
        <taxon>Bryophytina</taxon>
        <taxon>Bryopsida</taxon>
        <taxon>Dicranidae</taxon>
        <taxon>Pseudoditrichales</taxon>
        <taxon>Ditrichaceae</taxon>
        <taxon>Ceratodon</taxon>
    </lineage>
</organism>
<gene>
    <name evidence="4" type="ORF">KC19_1G168200</name>
</gene>
<dbReference type="PANTHER" id="PTHR33227">
    <property type="entry name" value="STIGMA-SPECIFIC STIG1-LIKE PROTEIN 3"/>
    <property type="match status" value="1"/>
</dbReference>
<evidence type="ECO:0000256" key="1">
    <source>
        <dbReference type="ARBA" id="ARBA00006010"/>
    </source>
</evidence>
<feature type="signal peptide" evidence="3">
    <location>
        <begin position="1"/>
        <end position="27"/>
    </location>
</feature>
<evidence type="ECO:0000313" key="4">
    <source>
        <dbReference type="EMBL" id="KAG0591341.1"/>
    </source>
</evidence>
<comment type="similarity">
    <text evidence="1">Belongs to the STIG1 family.</text>
</comment>
<dbReference type="PANTHER" id="PTHR33227:SF48">
    <property type="entry name" value="STIGMA-SPECIFIC STIG1-LIKE PROTEIN 4"/>
    <property type="match status" value="1"/>
</dbReference>
<evidence type="ECO:0000313" key="5">
    <source>
        <dbReference type="Proteomes" id="UP000822688"/>
    </source>
</evidence>
<comment type="caution">
    <text evidence="4">The sequence shown here is derived from an EMBL/GenBank/DDBJ whole genome shotgun (WGS) entry which is preliminary data.</text>
</comment>
<accession>A0A8T0J9B3</accession>
<reference evidence="4" key="1">
    <citation type="submission" date="2020-06" db="EMBL/GenBank/DDBJ databases">
        <title>WGS assembly of Ceratodon purpureus strain R40.</title>
        <authorList>
            <person name="Carey S.B."/>
            <person name="Jenkins J."/>
            <person name="Shu S."/>
            <person name="Lovell J.T."/>
            <person name="Sreedasyam A."/>
            <person name="Maumus F."/>
            <person name="Tiley G.P."/>
            <person name="Fernandez-Pozo N."/>
            <person name="Barry K."/>
            <person name="Chen C."/>
            <person name="Wang M."/>
            <person name="Lipzen A."/>
            <person name="Daum C."/>
            <person name="Saski C.A."/>
            <person name="Payton A.C."/>
            <person name="Mcbreen J.C."/>
            <person name="Conrad R.E."/>
            <person name="Kollar L.M."/>
            <person name="Olsson S."/>
            <person name="Huttunen S."/>
            <person name="Landis J.B."/>
            <person name="Wickett N.J."/>
            <person name="Johnson M.G."/>
            <person name="Rensing S.A."/>
            <person name="Grimwood J."/>
            <person name="Schmutz J."/>
            <person name="Mcdaniel S.F."/>
        </authorList>
    </citation>
    <scope>NUCLEOTIDE SEQUENCE</scope>
    <source>
        <strain evidence="4">R40</strain>
    </source>
</reference>
<feature type="chain" id="PRO_5035721774" evidence="3">
    <location>
        <begin position="28"/>
        <end position="178"/>
    </location>
</feature>
<proteinExistence type="inferred from homology"/>
<evidence type="ECO:0000256" key="2">
    <source>
        <dbReference type="ARBA" id="ARBA00022729"/>
    </source>
</evidence>
<dbReference type="Proteomes" id="UP000822688">
    <property type="component" value="Chromosome 1"/>
</dbReference>
<keyword evidence="5" id="KW-1185">Reference proteome</keyword>
<dbReference type="Pfam" id="PF04885">
    <property type="entry name" value="Stig1"/>
    <property type="match status" value="1"/>
</dbReference>
<name>A0A8T0J9B3_CERPU</name>
<dbReference type="AlphaFoldDB" id="A0A8T0J9B3"/>
<protein>
    <submittedName>
        <fullName evidence="4">Uncharacterized protein</fullName>
    </submittedName>
</protein>
<sequence>MAPLQHSWSTTLKLALPLLVAMSIVAATSISGAAAQVEHDDLLELAEAAPLAKAAGRGRFLSSFDDGLPVSGRRHLNQLFPINLCGTGTSDQCKQKFPFFKKPLCCKDVFGNSACWDTGILFDKCGSCTNKCAFGQICCNGVCSNLQSDPNNCGVCGKVCAKGVPCIKFMCGYNGKPF</sequence>
<dbReference type="InterPro" id="IPR006969">
    <property type="entry name" value="Stig-like"/>
</dbReference>
<dbReference type="EMBL" id="CM026421">
    <property type="protein sequence ID" value="KAG0591341.1"/>
    <property type="molecule type" value="Genomic_DNA"/>
</dbReference>
<dbReference type="OrthoDB" id="5421723at2759"/>
<keyword evidence="2 3" id="KW-0732">Signal</keyword>